<feature type="compositionally biased region" description="Basic and acidic residues" evidence="1">
    <location>
        <begin position="78"/>
        <end position="91"/>
    </location>
</feature>
<dbReference type="OMA" id="QCATHGE"/>
<feature type="compositionally biased region" description="Gly residues" evidence="1">
    <location>
        <begin position="31"/>
        <end position="46"/>
    </location>
</feature>
<protein>
    <submittedName>
        <fullName evidence="3">Uncharacterized protein</fullName>
    </submittedName>
</protein>
<name>A0A813HJL4_POLGL</name>
<dbReference type="AlphaFoldDB" id="A0A813HJL4"/>
<reference evidence="3" key="1">
    <citation type="submission" date="2021-02" db="EMBL/GenBank/DDBJ databases">
        <authorList>
            <person name="Dougan E. K."/>
            <person name="Rhodes N."/>
            <person name="Thang M."/>
            <person name="Chan C."/>
        </authorList>
    </citation>
    <scope>NUCLEOTIDE SEQUENCE</scope>
</reference>
<dbReference type="OrthoDB" id="418161at2759"/>
<evidence type="ECO:0000313" key="3">
    <source>
        <dbReference type="EMBL" id="CAE8638163.1"/>
    </source>
</evidence>
<keyword evidence="5" id="KW-1185">Reference proteome</keyword>
<dbReference type="Proteomes" id="UP000654075">
    <property type="component" value="Unassembled WGS sequence"/>
</dbReference>
<comment type="caution">
    <text evidence="3">The sequence shown here is derived from an EMBL/GenBank/DDBJ whole genome shotgun (WGS) entry which is preliminary data.</text>
</comment>
<accession>A0A813HJL4</accession>
<dbReference type="EMBL" id="CAJNNV010030840">
    <property type="protein sequence ID" value="CAE8633803.1"/>
    <property type="molecule type" value="Genomic_DNA"/>
</dbReference>
<sequence>MGTQAPQLSPEEVRQKWDALLAVINSVAADGGSGGYSGGEGFTGGEGKGRSSPSTQMAARELLQSGAAIPRTSPSGSRNKDSRKPSWDNRHGLLFSTVNDKMQKNIRSYFDRPRDVEAYGCRHDPPLRTTWQLDTPLQQAPGVISLSPTSAKAMALKMSRLSRSASAPGFKVSGTEDTGSGREAQWDARHHVLFTKDNHTMHANLRDYFERPRDLAY</sequence>
<dbReference type="EMBL" id="CAJNNW010001401">
    <property type="protein sequence ID" value="CAE8638163.1"/>
    <property type="molecule type" value="Genomic_DNA"/>
</dbReference>
<organism evidence="3 4">
    <name type="scientific">Polarella glacialis</name>
    <name type="common">Dinoflagellate</name>
    <dbReference type="NCBI Taxonomy" id="89957"/>
    <lineage>
        <taxon>Eukaryota</taxon>
        <taxon>Sar</taxon>
        <taxon>Alveolata</taxon>
        <taxon>Dinophyceae</taxon>
        <taxon>Suessiales</taxon>
        <taxon>Suessiaceae</taxon>
        <taxon>Polarella</taxon>
    </lineage>
</organism>
<proteinExistence type="predicted"/>
<evidence type="ECO:0000313" key="4">
    <source>
        <dbReference type="Proteomes" id="UP000626109"/>
    </source>
</evidence>
<evidence type="ECO:0000313" key="5">
    <source>
        <dbReference type="Proteomes" id="UP000654075"/>
    </source>
</evidence>
<dbReference type="Proteomes" id="UP000626109">
    <property type="component" value="Unassembled WGS sequence"/>
</dbReference>
<feature type="region of interest" description="Disordered" evidence="1">
    <location>
        <begin position="29"/>
        <end position="95"/>
    </location>
</feature>
<gene>
    <name evidence="2" type="ORF">PGLA1383_LOCUS49560</name>
    <name evidence="3" type="ORF">PGLA2088_LOCUS1783</name>
</gene>
<evidence type="ECO:0000313" key="2">
    <source>
        <dbReference type="EMBL" id="CAE8633803.1"/>
    </source>
</evidence>
<evidence type="ECO:0000256" key="1">
    <source>
        <dbReference type="SAM" id="MobiDB-lite"/>
    </source>
</evidence>